<feature type="domain" description="HAMP" evidence="12">
    <location>
        <begin position="173"/>
        <end position="228"/>
    </location>
</feature>
<reference evidence="13" key="1">
    <citation type="submission" date="2021-07" db="EMBL/GenBank/DDBJ databases">
        <title>Neiella marina sp. nov., isolated from the intestinal content of sea cucumber Apostichopus japonicus.</title>
        <authorList>
            <person name="Bai X."/>
        </authorList>
    </citation>
    <scope>NUCLEOTIDE SEQUENCE</scope>
    <source>
        <strain evidence="13">126</strain>
    </source>
</reference>
<keyword evidence="10" id="KW-1133">Transmembrane helix</keyword>
<gene>
    <name evidence="13" type="ORF">K0504_06175</name>
</gene>
<dbReference type="InterPro" id="IPR003661">
    <property type="entry name" value="HisK_dim/P_dom"/>
</dbReference>
<evidence type="ECO:0000313" key="13">
    <source>
        <dbReference type="EMBL" id="MBW8190619.1"/>
    </source>
</evidence>
<dbReference type="Pfam" id="PF00512">
    <property type="entry name" value="HisKA"/>
    <property type="match status" value="1"/>
</dbReference>
<dbReference type="InterPro" id="IPR050980">
    <property type="entry name" value="2C_sensor_his_kinase"/>
</dbReference>
<dbReference type="EMBL" id="JAHZSS010000005">
    <property type="protein sequence ID" value="MBW8190619.1"/>
    <property type="molecule type" value="Genomic_DNA"/>
</dbReference>
<dbReference type="Pfam" id="PF16750">
    <property type="entry name" value="HK_sensor"/>
    <property type="match status" value="1"/>
</dbReference>
<dbReference type="SMART" id="SM00304">
    <property type="entry name" value="HAMP"/>
    <property type="match status" value="1"/>
</dbReference>
<dbReference type="PANTHER" id="PTHR44936">
    <property type="entry name" value="SENSOR PROTEIN CREC"/>
    <property type="match status" value="1"/>
</dbReference>
<dbReference type="InterPro" id="IPR003660">
    <property type="entry name" value="HAMP_dom"/>
</dbReference>
<evidence type="ECO:0000256" key="1">
    <source>
        <dbReference type="ARBA" id="ARBA00000085"/>
    </source>
</evidence>
<keyword evidence="6" id="KW-0808">Transferase</keyword>
<evidence type="ECO:0000256" key="2">
    <source>
        <dbReference type="ARBA" id="ARBA00004651"/>
    </source>
</evidence>
<evidence type="ECO:0000256" key="9">
    <source>
        <dbReference type="ARBA" id="ARBA00022840"/>
    </source>
</evidence>
<protein>
    <recommendedName>
        <fullName evidence="3">histidine kinase</fullName>
        <ecNumber evidence="3">2.7.13.3</ecNumber>
    </recommendedName>
</protein>
<keyword evidence="8 13" id="KW-0418">Kinase</keyword>
<dbReference type="SMART" id="SM00387">
    <property type="entry name" value="HATPase_c"/>
    <property type="match status" value="1"/>
</dbReference>
<dbReference type="Gene3D" id="3.30.450.170">
    <property type="entry name" value="Two-component histidine kinase, sensor domain"/>
    <property type="match status" value="1"/>
</dbReference>
<evidence type="ECO:0000256" key="10">
    <source>
        <dbReference type="SAM" id="Phobius"/>
    </source>
</evidence>
<dbReference type="InterPro" id="IPR036097">
    <property type="entry name" value="HisK_dim/P_sf"/>
</dbReference>
<dbReference type="InterPro" id="IPR005467">
    <property type="entry name" value="His_kinase_dom"/>
</dbReference>
<dbReference type="GO" id="GO:0016301">
    <property type="term" value="F:kinase activity"/>
    <property type="evidence" value="ECO:0007669"/>
    <property type="project" value="UniProtKB-KW"/>
</dbReference>
<evidence type="ECO:0000259" key="12">
    <source>
        <dbReference type="PROSITE" id="PS50885"/>
    </source>
</evidence>
<dbReference type="PANTHER" id="PTHR44936:SF10">
    <property type="entry name" value="SENSOR PROTEIN RSTB"/>
    <property type="match status" value="1"/>
</dbReference>
<keyword evidence="10" id="KW-0812">Transmembrane</keyword>
<evidence type="ECO:0000256" key="5">
    <source>
        <dbReference type="ARBA" id="ARBA00022553"/>
    </source>
</evidence>
<proteinExistence type="predicted"/>
<evidence type="ECO:0000313" key="14">
    <source>
        <dbReference type="Proteomes" id="UP001166251"/>
    </source>
</evidence>
<feature type="domain" description="Histidine kinase" evidence="11">
    <location>
        <begin position="236"/>
        <end position="444"/>
    </location>
</feature>
<keyword evidence="7" id="KW-0547">Nucleotide-binding</keyword>
<sequence length="444" mass="50234">MKRRLLWKLCLIIATGVVAFFYLVSMLTSRTEEGMSMLDDSHRAELRAWGETAEQLYLADDPEELEQWLTALGEQEQTWVSVASFSAKQLAGEPLGDLYSDTYHLGRSVDWKVHLYFEHNPVMELPFSDRSHSLLVKLPERMRPGLHWQLVKLAMQIIVPMIFLAILSLILYRHIMHPLGKLQSATRHFSQGNLDVRVANLLGNRKDELSELANTFDVMASRIGELITNQRQLIADLSHELRTPLTRLDIAVAALAEDDKQENIARIERESQHIRKLVDDTLTLAWLENERPELQHETLDLVDLIDVVAEDARFEFPDRQLKIYQPDSAIIANSNHRAVGQALENIVRNAMRHTPKNQQVTIALLDMKGGYKLTIDDDGPGVPEQYLEAIFQPVFRVDQSRGTNSDSFGLGLALARRQLNAVQGQVIASNRAAGGLSMQILLPA</sequence>
<dbReference type="InterPro" id="IPR036890">
    <property type="entry name" value="HATPase_C_sf"/>
</dbReference>
<evidence type="ECO:0000256" key="6">
    <source>
        <dbReference type="ARBA" id="ARBA00022679"/>
    </source>
</evidence>
<dbReference type="PROSITE" id="PS50109">
    <property type="entry name" value="HIS_KIN"/>
    <property type="match status" value="1"/>
</dbReference>
<accession>A0ABS7EEH3</accession>
<organism evidence="13 14">
    <name type="scientific">Neiella holothuriorum</name>
    <dbReference type="NCBI Taxonomy" id="2870530"/>
    <lineage>
        <taxon>Bacteria</taxon>
        <taxon>Pseudomonadati</taxon>
        <taxon>Pseudomonadota</taxon>
        <taxon>Gammaproteobacteria</taxon>
        <taxon>Alteromonadales</taxon>
        <taxon>Echinimonadaceae</taxon>
        <taxon>Neiella</taxon>
    </lineage>
</organism>
<keyword evidence="5" id="KW-0597">Phosphoprotein</keyword>
<dbReference type="SUPFAM" id="SSF47384">
    <property type="entry name" value="Homodimeric domain of signal transducing histidine kinase"/>
    <property type="match status" value="1"/>
</dbReference>
<dbReference type="SUPFAM" id="SSF158472">
    <property type="entry name" value="HAMP domain-like"/>
    <property type="match status" value="1"/>
</dbReference>
<dbReference type="Pfam" id="PF02518">
    <property type="entry name" value="HATPase_c"/>
    <property type="match status" value="1"/>
</dbReference>
<comment type="catalytic activity">
    <reaction evidence="1">
        <text>ATP + protein L-histidine = ADP + protein N-phospho-L-histidine.</text>
        <dbReference type="EC" id="2.7.13.3"/>
    </reaction>
</comment>
<feature type="transmembrane region" description="Helical" evidence="10">
    <location>
        <begin position="6"/>
        <end position="27"/>
    </location>
</feature>
<evidence type="ECO:0000256" key="8">
    <source>
        <dbReference type="ARBA" id="ARBA00022777"/>
    </source>
</evidence>
<dbReference type="RefSeq" id="WP_220103306.1">
    <property type="nucleotide sequence ID" value="NZ_JAHZSS010000005.1"/>
</dbReference>
<keyword evidence="10" id="KW-0472">Membrane</keyword>
<comment type="subcellular location">
    <subcellularLocation>
        <location evidence="2">Cell membrane</location>
        <topology evidence="2">Multi-pass membrane protein</topology>
    </subcellularLocation>
</comment>
<evidence type="ECO:0000256" key="7">
    <source>
        <dbReference type="ARBA" id="ARBA00022741"/>
    </source>
</evidence>
<keyword evidence="14" id="KW-1185">Reference proteome</keyword>
<dbReference type="CDD" id="cd06225">
    <property type="entry name" value="HAMP"/>
    <property type="match status" value="1"/>
</dbReference>
<dbReference type="Gene3D" id="3.30.565.10">
    <property type="entry name" value="Histidine kinase-like ATPase, C-terminal domain"/>
    <property type="match status" value="1"/>
</dbReference>
<feature type="transmembrane region" description="Helical" evidence="10">
    <location>
        <begin position="150"/>
        <end position="172"/>
    </location>
</feature>
<dbReference type="SMART" id="SM00388">
    <property type="entry name" value="HisKA"/>
    <property type="match status" value="1"/>
</dbReference>
<keyword evidence="4" id="KW-1003">Cell membrane</keyword>
<dbReference type="CDD" id="cd00082">
    <property type="entry name" value="HisKA"/>
    <property type="match status" value="1"/>
</dbReference>
<dbReference type="EC" id="2.7.13.3" evidence="3"/>
<dbReference type="InterPro" id="IPR004358">
    <property type="entry name" value="Sig_transdc_His_kin-like_C"/>
</dbReference>
<keyword evidence="9" id="KW-0067">ATP-binding</keyword>
<dbReference type="PRINTS" id="PR00344">
    <property type="entry name" value="BCTRLSENSOR"/>
</dbReference>
<dbReference type="Gene3D" id="1.10.8.500">
    <property type="entry name" value="HAMP domain in histidine kinase"/>
    <property type="match status" value="1"/>
</dbReference>
<dbReference type="Pfam" id="PF00672">
    <property type="entry name" value="HAMP"/>
    <property type="match status" value="1"/>
</dbReference>
<dbReference type="SUPFAM" id="SSF55874">
    <property type="entry name" value="ATPase domain of HSP90 chaperone/DNA topoisomerase II/histidine kinase"/>
    <property type="match status" value="1"/>
</dbReference>
<dbReference type="InterPro" id="IPR003594">
    <property type="entry name" value="HATPase_dom"/>
</dbReference>
<evidence type="ECO:0000256" key="3">
    <source>
        <dbReference type="ARBA" id="ARBA00012438"/>
    </source>
</evidence>
<evidence type="ECO:0000259" key="11">
    <source>
        <dbReference type="PROSITE" id="PS50109"/>
    </source>
</evidence>
<dbReference type="InterPro" id="IPR038428">
    <property type="entry name" value="HK_sensor_dom_sf"/>
</dbReference>
<dbReference type="Proteomes" id="UP001166251">
    <property type="component" value="Unassembled WGS sequence"/>
</dbReference>
<dbReference type="Gene3D" id="1.10.287.130">
    <property type="match status" value="1"/>
</dbReference>
<name>A0ABS7EEH3_9GAMM</name>
<comment type="caution">
    <text evidence="13">The sequence shown here is derived from an EMBL/GenBank/DDBJ whole genome shotgun (WGS) entry which is preliminary data.</text>
</comment>
<dbReference type="PROSITE" id="PS50885">
    <property type="entry name" value="HAMP"/>
    <property type="match status" value="1"/>
</dbReference>
<evidence type="ECO:0000256" key="4">
    <source>
        <dbReference type="ARBA" id="ARBA00022475"/>
    </source>
</evidence>
<dbReference type="InterPro" id="IPR031930">
    <property type="entry name" value="HK_sensor"/>
</dbReference>